<evidence type="ECO:0000256" key="2">
    <source>
        <dbReference type="ARBA" id="ARBA00022490"/>
    </source>
</evidence>
<accession>A0A4R1HA05</accession>
<comment type="function">
    <text evidence="3">Part of a sulfur-relay system.</text>
</comment>
<dbReference type="Gene3D" id="1.10.10.370">
    <property type="entry name" value="DsrC-like protein, C-terminal domain"/>
    <property type="match status" value="1"/>
</dbReference>
<dbReference type="GO" id="GO:0005737">
    <property type="term" value="C:cytoplasm"/>
    <property type="evidence" value="ECO:0007669"/>
    <property type="project" value="UniProtKB-SubCell"/>
</dbReference>
<dbReference type="RefSeq" id="WP_132971253.1">
    <property type="nucleotide sequence ID" value="NZ_SMFX01000001.1"/>
</dbReference>
<dbReference type="PANTHER" id="PTHR37010">
    <property type="entry name" value="SULFURTRANSFERASE TUSE"/>
    <property type="match status" value="1"/>
</dbReference>
<protein>
    <recommendedName>
        <fullName evidence="3">Sulfurtransferase</fullName>
        <ecNumber evidence="3">2.8.1.-</ecNumber>
    </recommendedName>
</protein>
<dbReference type="GO" id="GO:0016740">
    <property type="term" value="F:transferase activity"/>
    <property type="evidence" value="ECO:0007669"/>
    <property type="project" value="UniProtKB-KW"/>
</dbReference>
<sequence>MAVVGRELTFPYAPENWSPEEALEIAREEGLDMSDDHWEELNALQEYYSRREAMRISVRELCDALDEHFHDKGGIKYLYGLFPGGPVAQGCRLAGLEVPAGAIDRGFGSVV</sequence>
<keyword evidence="2" id="KW-0963">Cytoplasm</keyword>
<dbReference type="InterPro" id="IPR025526">
    <property type="entry name" value="DsrC-like_dom_sf"/>
</dbReference>
<comment type="subcellular location">
    <subcellularLocation>
        <location evidence="1">Cytoplasm</location>
    </subcellularLocation>
</comment>
<dbReference type="InterPro" id="IPR007453">
    <property type="entry name" value="DsrC/TusE"/>
</dbReference>
<dbReference type="Proteomes" id="UP000295707">
    <property type="component" value="Unassembled WGS sequence"/>
</dbReference>
<dbReference type="GO" id="GO:0097163">
    <property type="term" value="F:sulfur carrier activity"/>
    <property type="evidence" value="ECO:0007669"/>
    <property type="project" value="TreeGrafter"/>
</dbReference>
<dbReference type="PANTHER" id="PTHR37010:SF1">
    <property type="entry name" value="SULFURTRANSFERASE TUSE"/>
    <property type="match status" value="1"/>
</dbReference>
<dbReference type="OrthoDB" id="9786347at2"/>
<dbReference type="SUPFAM" id="SSF69721">
    <property type="entry name" value="DsrC, the gamma subunit of dissimilatory sulfite reductase"/>
    <property type="match status" value="1"/>
</dbReference>
<evidence type="ECO:0000256" key="1">
    <source>
        <dbReference type="ARBA" id="ARBA00004496"/>
    </source>
</evidence>
<dbReference type="InterPro" id="IPR042072">
    <property type="entry name" value="DsrC-like_C"/>
</dbReference>
<evidence type="ECO:0000313" key="5">
    <source>
        <dbReference type="Proteomes" id="UP000295707"/>
    </source>
</evidence>
<proteinExistence type="inferred from homology"/>
<dbReference type="Pfam" id="PF04358">
    <property type="entry name" value="DsrC"/>
    <property type="match status" value="1"/>
</dbReference>
<gene>
    <name evidence="4" type="ORF">DFR30_0600</name>
</gene>
<dbReference type="GO" id="GO:0002143">
    <property type="term" value="P:tRNA wobble position uridine thiolation"/>
    <property type="evidence" value="ECO:0007669"/>
    <property type="project" value="TreeGrafter"/>
</dbReference>
<comment type="caution">
    <text evidence="4">The sequence shown here is derived from an EMBL/GenBank/DDBJ whole genome shotgun (WGS) entry which is preliminary data.</text>
</comment>
<evidence type="ECO:0000256" key="3">
    <source>
        <dbReference type="PIRNR" id="PIRNR006223"/>
    </source>
</evidence>
<evidence type="ECO:0000313" key="4">
    <source>
        <dbReference type="EMBL" id="TCK17371.1"/>
    </source>
</evidence>
<organism evidence="4 5">
    <name type="scientific">Thiogranum longum</name>
    <dbReference type="NCBI Taxonomy" id="1537524"/>
    <lineage>
        <taxon>Bacteria</taxon>
        <taxon>Pseudomonadati</taxon>
        <taxon>Pseudomonadota</taxon>
        <taxon>Gammaproteobacteria</taxon>
        <taxon>Chromatiales</taxon>
        <taxon>Ectothiorhodospiraceae</taxon>
        <taxon>Thiogranum</taxon>
    </lineage>
</organism>
<dbReference type="EMBL" id="SMFX01000001">
    <property type="protein sequence ID" value="TCK17371.1"/>
    <property type="molecule type" value="Genomic_DNA"/>
</dbReference>
<dbReference type="AlphaFoldDB" id="A0A4R1HA05"/>
<dbReference type="EC" id="2.8.1.-" evidence="3"/>
<comment type="similarity">
    <text evidence="3">Belongs to the dsrC/tusE family.</text>
</comment>
<dbReference type="NCBIfam" id="TIGR03342">
    <property type="entry name" value="dsrC_tusE_dsvC"/>
    <property type="match status" value="1"/>
</dbReference>
<keyword evidence="3" id="KW-0808">Transferase</keyword>
<keyword evidence="5" id="KW-1185">Reference proteome</keyword>
<dbReference type="PIRSF" id="PIRSF006223">
    <property type="entry name" value="DsrC_TusE"/>
    <property type="match status" value="1"/>
</dbReference>
<name>A0A4R1HA05_9GAMM</name>
<reference evidence="4 5" key="1">
    <citation type="submission" date="2019-03" db="EMBL/GenBank/DDBJ databases">
        <title>Genomic Encyclopedia of Type Strains, Phase IV (KMG-IV): sequencing the most valuable type-strain genomes for metagenomic binning, comparative biology and taxonomic classification.</title>
        <authorList>
            <person name="Goeker M."/>
        </authorList>
    </citation>
    <scope>NUCLEOTIDE SEQUENCE [LARGE SCALE GENOMIC DNA]</scope>
    <source>
        <strain evidence="4 5">DSM 19610</strain>
    </source>
</reference>